<dbReference type="InterPro" id="IPR036452">
    <property type="entry name" value="Ribo_hydro-like"/>
</dbReference>
<dbReference type="SUPFAM" id="SSF53590">
    <property type="entry name" value="Nucleoside hydrolase"/>
    <property type="match status" value="1"/>
</dbReference>
<evidence type="ECO:0000313" key="4">
    <source>
        <dbReference type="EMBL" id="QGG96208.1"/>
    </source>
</evidence>
<gene>
    <name evidence="4" type="ORF">GH723_14465</name>
</gene>
<reference evidence="4 5" key="1">
    <citation type="submission" date="2019-11" db="EMBL/GenBank/DDBJ databases">
        <authorList>
            <person name="He Y."/>
        </authorList>
    </citation>
    <scope>NUCLEOTIDE SEQUENCE [LARGE SCALE GENOMIC DNA]</scope>
    <source>
        <strain evidence="4 5">SCSIO 58843</strain>
    </source>
</reference>
<dbReference type="Pfam" id="PF01156">
    <property type="entry name" value="IU_nuc_hydro"/>
    <property type="match status" value="1"/>
</dbReference>
<accession>A0A5Q2RH94</accession>
<dbReference type="PANTHER" id="PTHR12304">
    <property type="entry name" value="INOSINE-URIDINE PREFERRING NUCLEOSIDE HYDROLASE"/>
    <property type="match status" value="1"/>
</dbReference>
<dbReference type="PANTHER" id="PTHR12304:SF4">
    <property type="entry name" value="URIDINE NUCLEOSIDASE"/>
    <property type="match status" value="1"/>
</dbReference>
<evidence type="ECO:0000259" key="3">
    <source>
        <dbReference type="Pfam" id="PF01156"/>
    </source>
</evidence>
<keyword evidence="2" id="KW-0326">Glycosidase</keyword>
<evidence type="ECO:0000256" key="2">
    <source>
        <dbReference type="ARBA" id="ARBA00023295"/>
    </source>
</evidence>
<sequence length="311" mass="32247">MTPRPVIIDTDPGIDDAMAIAVALASPELDVLALTTVHGNHEVDVTTANALRILDLLERADVPVVAGAGGPIGRPSTPPATFVHGDDALGDVGYPPSTRSAVRDVDAATFIVDTVRARPGEVTLVPIGPLTNLALALEIEPRLAQLVDRVVVMGGAARVPGNITPTAEANIWSDPEAAEVVFGAGWPITMIGLDVTHQVTATTAWIDALTGAGTPAARIVVETAPVYLRFHRDTDGLEGIHCHDAAAVAWMLRPDLFTTEALPVVVSTGDGTDGATVVDGAPRGRPLVDVAVGVDADAVLALLDERLRRAV</sequence>
<dbReference type="Proteomes" id="UP000334019">
    <property type="component" value="Chromosome"/>
</dbReference>
<evidence type="ECO:0000256" key="1">
    <source>
        <dbReference type="ARBA" id="ARBA00022801"/>
    </source>
</evidence>
<dbReference type="InterPro" id="IPR001910">
    <property type="entry name" value="Inosine/uridine_hydrolase_dom"/>
</dbReference>
<dbReference type="CDD" id="cd02650">
    <property type="entry name" value="nuc_hydro_CaPnhB"/>
    <property type="match status" value="1"/>
</dbReference>
<keyword evidence="5" id="KW-1185">Reference proteome</keyword>
<dbReference type="GO" id="GO:0005829">
    <property type="term" value="C:cytosol"/>
    <property type="evidence" value="ECO:0007669"/>
    <property type="project" value="TreeGrafter"/>
</dbReference>
<protein>
    <submittedName>
        <fullName evidence="4">Nucleoside hydrolase</fullName>
    </submittedName>
</protein>
<dbReference type="GO" id="GO:0008477">
    <property type="term" value="F:purine nucleosidase activity"/>
    <property type="evidence" value="ECO:0007669"/>
    <property type="project" value="TreeGrafter"/>
</dbReference>
<keyword evidence="1 4" id="KW-0378">Hydrolase</keyword>
<dbReference type="GO" id="GO:0006152">
    <property type="term" value="P:purine nucleoside catabolic process"/>
    <property type="evidence" value="ECO:0007669"/>
    <property type="project" value="TreeGrafter"/>
</dbReference>
<feature type="domain" description="Inosine/uridine-preferring nucleoside hydrolase" evidence="3">
    <location>
        <begin position="6"/>
        <end position="300"/>
    </location>
</feature>
<dbReference type="AlphaFoldDB" id="A0A5Q2RH94"/>
<dbReference type="InterPro" id="IPR023186">
    <property type="entry name" value="IUNH"/>
</dbReference>
<dbReference type="KEGG" id="atq:GH723_14465"/>
<evidence type="ECO:0000313" key="5">
    <source>
        <dbReference type="Proteomes" id="UP000334019"/>
    </source>
</evidence>
<name>A0A5Q2RH94_9ACTN</name>
<dbReference type="RefSeq" id="WP_153760314.1">
    <property type="nucleotide sequence ID" value="NZ_CP045851.1"/>
</dbReference>
<dbReference type="EMBL" id="CP045851">
    <property type="protein sequence ID" value="QGG96208.1"/>
    <property type="molecule type" value="Genomic_DNA"/>
</dbReference>
<organism evidence="4 5">
    <name type="scientific">Actinomarinicola tropica</name>
    <dbReference type="NCBI Taxonomy" id="2789776"/>
    <lineage>
        <taxon>Bacteria</taxon>
        <taxon>Bacillati</taxon>
        <taxon>Actinomycetota</taxon>
        <taxon>Acidimicrobiia</taxon>
        <taxon>Acidimicrobiales</taxon>
        <taxon>Iamiaceae</taxon>
        <taxon>Actinomarinicola</taxon>
    </lineage>
</organism>
<proteinExistence type="predicted"/>
<dbReference type="Gene3D" id="3.90.245.10">
    <property type="entry name" value="Ribonucleoside hydrolase-like"/>
    <property type="match status" value="1"/>
</dbReference>